<dbReference type="InterPro" id="IPR013595">
    <property type="entry name" value="Pept_S33_TAP-like_C"/>
</dbReference>
<feature type="domain" description="Peptidase S33 tripeptidyl aminopeptidase-like C-terminal" evidence="5">
    <location>
        <begin position="431"/>
        <end position="521"/>
    </location>
</feature>
<dbReference type="SUPFAM" id="SSF53474">
    <property type="entry name" value="alpha/beta-Hydrolases"/>
    <property type="match status" value="1"/>
</dbReference>
<dbReference type="STRING" id="684552.SAMN04489719_0952"/>
<dbReference type="OrthoDB" id="3252468at2"/>
<accession>A0A1H1MEC6</accession>
<proteinExistence type="inferred from homology"/>
<comment type="similarity">
    <text evidence="1">Belongs to the peptidase S33 family.</text>
</comment>
<dbReference type="AlphaFoldDB" id="A0A1H1MEC6"/>
<evidence type="ECO:0000313" key="6">
    <source>
        <dbReference type="EMBL" id="SDR85108.1"/>
    </source>
</evidence>
<keyword evidence="2 4" id="KW-0732">Signal</keyword>
<dbReference type="PROSITE" id="PS51257">
    <property type="entry name" value="PROKAR_LIPOPROTEIN"/>
    <property type="match status" value="1"/>
</dbReference>
<evidence type="ECO:0000256" key="2">
    <source>
        <dbReference type="ARBA" id="ARBA00022729"/>
    </source>
</evidence>
<dbReference type="PROSITE" id="PS51318">
    <property type="entry name" value="TAT"/>
    <property type="match status" value="1"/>
</dbReference>
<dbReference type="Proteomes" id="UP000199649">
    <property type="component" value="Chromosome I"/>
</dbReference>
<dbReference type="InterPro" id="IPR006311">
    <property type="entry name" value="TAT_signal"/>
</dbReference>
<reference evidence="7" key="1">
    <citation type="submission" date="2016-10" db="EMBL/GenBank/DDBJ databases">
        <authorList>
            <person name="Varghese N."/>
            <person name="Submissions S."/>
        </authorList>
    </citation>
    <scope>NUCLEOTIDE SEQUENCE [LARGE SCALE GENOMIC DNA]</scope>
    <source>
        <strain evidence="7">DSM 22965</strain>
    </source>
</reference>
<sequence>MHRTRRGLAAAAALAVTALALTGCILPPPGNAVTPGDPGAQGEPQWAPTGEQVDAELAPFFGQQVDWSDCGANWCGTVTAPMDWDDPSADSIELAVTVAPATGERRGAIFYNPGGPGASGVEYVRDFGDYLLAPVVREHYDLVGFDPRGVGASTPISCYDDPAELYDWLWEIPPGPAPEPLSDADLEQQLESSQWFADACLEHTGAFLEFVGTEQVAADLDLLRALMGEQQLHYLGVSYGTLIGSTYADLFPEHVGRMVLDAAVAPDATDVEGTLHQAAGFELAYGNFVADCLRQRDCPFDGDAASALAETRALIDRVDADPIAVRDGRQLGSSALFIAIAANLYSDFQWPTLRQILSDVSAGSGESAFAAADDYYGINPDGTFADNSLEALIAVNCLDQPSVTDFDEVRANAEQIMAAAPTLGPDFVGLSSCAAWPFEATRTPHEITAPGADPIIVIGGLNDPATSYQQAVDLAGMLESGVLISVDAEGHGQYNSGNGCVDGPVNQYFLTGTAPTGDLDC</sequence>
<evidence type="ECO:0000256" key="3">
    <source>
        <dbReference type="ARBA" id="ARBA00022801"/>
    </source>
</evidence>
<dbReference type="RefSeq" id="WP_092665957.1">
    <property type="nucleotide sequence ID" value="NZ_LT629734.1"/>
</dbReference>
<dbReference type="PANTHER" id="PTHR43248">
    <property type="entry name" value="2-SUCCINYL-6-HYDROXY-2,4-CYCLOHEXADIENE-1-CARBOXYLATE SYNTHASE"/>
    <property type="match status" value="1"/>
</dbReference>
<evidence type="ECO:0000256" key="1">
    <source>
        <dbReference type="ARBA" id="ARBA00010088"/>
    </source>
</evidence>
<dbReference type="InterPro" id="IPR051601">
    <property type="entry name" value="Serine_prot/Carboxylest_S33"/>
</dbReference>
<feature type="signal peptide" evidence="4">
    <location>
        <begin position="1"/>
        <end position="32"/>
    </location>
</feature>
<gene>
    <name evidence="6" type="ORF">SAMN04489719_0952</name>
</gene>
<protein>
    <submittedName>
        <fullName evidence="6">Alpha/beta hydrolase fold</fullName>
    </submittedName>
</protein>
<feature type="chain" id="PRO_5009254381" evidence="4">
    <location>
        <begin position="33"/>
        <end position="521"/>
    </location>
</feature>
<organism evidence="6 7">
    <name type="scientific">Agrococcus carbonis</name>
    <dbReference type="NCBI Taxonomy" id="684552"/>
    <lineage>
        <taxon>Bacteria</taxon>
        <taxon>Bacillati</taxon>
        <taxon>Actinomycetota</taxon>
        <taxon>Actinomycetes</taxon>
        <taxon>Micrococcales</taxon>
        <taxon>Microbacteriaceae</taxon>
        <taxon>Agrococcus</taxon>
    </lineage>
</organism>
<dbReference type="Pfam" id="PF08386">
    <property type="entry name" value="Abhydrolase_4"/>
    <property type="match status" value="1"/>
</dbReference>
<keyword evidence="3 6" id="KW-0378">Hydrolase</keyword>
<name>A0A1H1MEC6_9MICO</name>
<dbReference type="InterPro" id="IPR029058">
    <property type="entry name" value="AB_hydrolase_fold"/>
</dbReference>
<keyword evidence="7" id="KW-1185">Reference proteome</keyword>
<evidence type="ECO:0000256" key="4">
    <source>
        <dbReference type="SAM" id="SignalP"/>
    </source>
</evidence>
<dbReference type="PANTHER" id="PTHR43248:SF29">
    <property type="entry name" value="TRIPEPTIDYL AMINOPEPTIDASE"/>
    <property type="match status" value="1"/>
</dbReference>
<dbReference type="EMBL" id="LT629734">
    <property type="protein sequence ID" value="SDR85108.1"/>
    <property type="molecule type" value="Genomic_DNA"/>
</dbReference>
<dbReference type="GO" id="GO:0016787">
    <property type="term" value="F:hydrolase activity"/>
    <property type="evidence" value="ECO:0007669"/>
    <property type="project" value="UniProtKB-KW"/>
</dbReference>
<dbReference type="Gene3D" id="3.40.50.1820">
    <property type="entry name" value="alpha/beta hydrolase"/>
    <property type="match status" value="1"/>
</dbReference>
<evidence type="ECO:0000313" key="7">
    <source>
        <dbReference type="Proteomes" id="UP000199649"/>
    </source>
</evidence>
<evidence type="ECO:0000259" key="5">
    <source>
        <dbReference type="Pfam" id="PF08386"/>
    </source>
</evidence>